<organism evidence="4 5">
    <name type="scientific">Saccoglossus kowalevskii</name>
    <name type="common">Acorn worm</name>
    <dbReference type="NCBI Taxonomy" id="10224"/>
    <lineage>
        <taxon>Eukaryota</taxon>
        <taxon>Metazoa</taxon>
        <taxon>Hemichordata</taxon>
        <taxon>Enteropneusta</taxon>
        <taxon>Harrimaniidae</taxon>
        <taxon>Saccoglossus</taxon>
    </lineage>
</organism>
<accession>A0ABM0GJ42</accession>
<evidence type="ECO:0000256" key="1">
    <source>
        <dbReference type="ARBA" id="ARBA00022670"/>
    </source>
</evidence>
<dbReference type="Proteomes" id="UP000694865">
    <property type="component" value="Unplaced"/>
</dbReference>
<sequence length="167" mass="18469">QRKHTSLSIHGIEGAFDGTGAKTVIPRKVIGKFSIRLVPDQKPDEIEKHVTEYLKKVHAERETPTKINVSMGHGGKPWVSDFDHPHYLAGRKAMKTVFGVEPDLTREGGSIPITLTFQDVTGKNVMLLPVGSCDDGAHSQNEKLNRSNYIQGTKMMGAYFEEVALLD</sequence>
<dbReference type="RefSeq" id="XP_002730975.2">
    <property type="nucleotide sequence ID" value="XM_002730929.2"/>
</dbReference>
<dbReference type="InterPro" id="IPR002933">
    <property type="entry name" value="Peptidase_M20"/>
</dbReference>
<dbReference type="Gene3D" id="3.40.630.10">
    <property type="entry name" value="Zn peptidases"/>
    <property type="match status" value="1"/>
</dbReference>
<proteinExistence type="predicted"/>
<reference evidence="5" key="1">
    <citation type="submission" date="2025-08" db="UniProtKB">
        <authorList>
            <consortium name="RefSeq"/>
        </authorList>
    </citation>
    <scope>IDENTIFICATION</scope>
    <source>
        <tissue evidence="5">Testes</tissue>
    </source>
</reference>
<dbReference type="GeneID" id="100378352"/>
<dbReference type="InterPro" id="IPR036264">
    <property type="entry name" value="Bact_exopeptidase_dim_dom"/>
</dbReference>
<dbReference type="PANTHER" id="PTHR43270">
    <property type="entry name" value="BETA-ALA-HIS DIPEPTIDASE"/>
    <property type="match status" value="1"/>
</dbReference>
<evidence type="ECO:0000313" key="4">
    <source>
        <dbReference type="Proteomes" id="UP000694865"/>
    </source>
</evidence>
<feature type="non-terminal residue" evidence="5">
    <location>
        <position position="1"/>
    </location>
</feature>
<dbReference type="InterPro" id="IPR051458">
    <property type="entry name" value="Cyt/Met_Dipeptidase"/>
</dbReference>
<dbReference type="Gene3D" id="3.30.70.360">
    <property type="match status" value="1"/>
</dbReference>
<keyword evidence="1" id="KW-0645">Protease</keyword>
<keyword evidence="3" id="KW-0378">Hydrolase</keyword>
<evidence type="ECO:0000256" key="3">
    <source>
        <dbReference type="ARBA" id="ARBA00022801"/>
    </source>
</evidence>
<evidence type="ECO:0000256" key="2">
    <source>
        <dbReference type="ARBA" id="ARBA00022723"/>
    </source>
</evidence>
<protein>
    <submittedName>
        <fullName evidence="5">Cytosolic non-specific dipeptidase-like</fullName>
    </submittedName>
</protein>
<dbReference type="SUPFAM" id="SSF53187">
    <property type="entry name" value="Zn-dependent exopeptidases"/>
    <property type="match status" value="1"/>
</dbReference>
<dbReference type="SUPFAM" id="SSF55031">
    <property type="entry name" value="Bacterial exopeptidase dimerisation domain"/>
    <property type="match status" value="1"/>
</dbReference>
<evidence type="ECO:0000313" key="5">
    <source>
        <dbReference type="RefSeq" id="XP_002730975.2"/>
    </source>
</evidence>
<name>A0ABM0GJ42_SACKO</name>
<dbReference type="PANTHER" id="PTHR43270:SF4">
    <property type="entry name" value="CARNOSINE DIPEPTIDASE 2, ISOFORM A"/>
    <property type="match status" value="1"/>
</dbReference>
<keyword evidence="2" id="KW-0479">Metal-binding</keyword>
<dbReference type="Pfam" id="PF01546">
    <property type="entry name" value="Peptidase_M20"/>
    <property type="match status" value="1"/>
</dbReference>
<keyword evidence="4" id="KW-1185">Reference proteome</keyword>
<gene>
    <name evidence="5" type="primary">LOC100378352</name>
</gene>